<dbReference type="InterPro" id="IPR052910">
    <property type="entry name" value="ABC-Purine-Binding"/>
</dbReference>
<feature type="domain" description="ABC transporter substrate-binding protein PnrA-like" evidence="3">
    <location>
        <begin position="26"/>
        <end position="140"/>
    </location>
</feature>
<evidence type="ECO:0000313" key="4">
    <source>
        <dbReference type="EMBL" id="ABQ62111.1"/>
    </source>
</evidence>
<feature type="chain" id="PRO_5002604640" evidence="2">
    <location>
        <begin position="23"/>
        <end position="173"/>
    </location>
</feature>
<organism evidence="4 5">
    <name type="scientific">Brucella ovis (strain ATCC 25840 / 63/290 / NCTC 10512)</name>
    <dbReference type="NCBI Taxonomy" id="444178"/>
    <lineage>
        <taxon>Bacteria</taxon>
        <taxon>Pseudomonadati</taxon>
        <taxon>Pseudomonadota</taxon>
        <taxon>Alphaproteobacteria</taxon>
        <taxon>Hyphomicrobiales</taxon>
        <taxon>Brucellaceae</taxon>
        <taxon>Brucella/Ochrobactrum group</taxon>
        <taxon>Brucella</taxon>
    </lineage>
</organism>
<evidence type="ECO:0000259" key="3">
    <source>
        <dbReference type="Pfam" id="PF02608"/>
    </source>
</evidence>
<dbReference type="PANTHER" id="PTHR43208:SF1">
    <property type="entry name" value="ABC TRANSPORTER SUBSTRATE-BINDING PROTEIN"/>
    <property type="match status" value="1"/>
</dbReference>
<keyword evidence="1 2" id="KW-0732">Signal</keyword>
<reference evidence="5" key="1">
    <citation type="journal article" date="2009" name="PLoS ONE">
        <title>Genome degradation in Brucella ovis corresponds with narrowing of its host range and tissue tropism.</title>
        <authorList>
            <person name="Tsolis R.M."/>
            <person name="Seshadri R."/>
            <person name="Santos R.L."/>
            <person name="Sangari F.J."/>
            <person name="Lobo J.M."/>
            <person name="de Jong M.F."/>
            <person name="Ren Q."/>
            <person name="Myers G."/>
            <person name="Brinkac L.M."/>
            <person name="Nelson W.C."/>
            <person name="Deboy R.T."/>
            <person name="Angiuoli S."/>
            <person name="Khouri H."/>
            <person name="Dimitrov G."/>
            <person name="Robinson J.R."/>
            <person name="Mulligan S."/>
            <person name="Walker R.L."/>
            <person name="Elzer P.E."/>
            <person name="Hassan K.A."/>
            <person name="Paulsen I.T."/>
        </authorList>
    </citation>
    <scope>NUCLEOTIDE SEQUENCE [LARGE SCALE GENOMIC DNA]</scope>
    <source>
        <strain evidence="5">ATCC 25840 / 63/290 / NCTC 10512</strain>
    </source>
</reference>
<proteinExistence type="predicted"/>
<keyword evidence="5" id="KW-1185">Reference proteome</keyword>
<gene>
    <name evidence="4" type="ordered locus">BOV_A0536</name>
</gene>
<dbReference type="InterPro" id="IPR003760">
    <property type="entry name" value="PnrA-like"/>
</dbReference>
<dbReference type="GO" id="GO:0005886">
    <property type="term" value="C:plasma membrane"/>
    <property type="evidence" value="ECO:0007669"/>
    <property type="project" value="InterPro"/>
</dbReference>
<dbReference type="AlphaFoldDB" id="A0A0H3ASM3"/>
<name>A0A0H3ASM3_BRUO2</name>
<dbReference type="PANTHER" id="PTHR43208">
    <property type="entry name" value="ABC TRANSPORTER SUBSTRATE-BINDING PROTEIN"/>
    <property type="match status" value="1"/>
</dbReference>
<dbReference type="HOGENOM" id="CLU_1544712_0_0_5"/>
<evidence type="ECO:0000256" key="2">
    <source>
        <dbReference type="SAM" id="SignalP"/>
    </source>
</evidence>
<evidence type="ECO:0000313" key="5">
    <source>
        <dbReference type="Proteomes" id="UP000006383"/>
    </source>
</evidence>
<dbReference type="EMBL" id="CP000709">
    <property type="protein sequence ID" value="ABQ62111.1"/>
    <property type="molecule type" value="Genomic_DNA"/>
</dbReference>
<accession>A0A0H3ASM3</accession>
<sequence length="173" mass="19121">MKKTLMVIATVAGFMLGGAAHAEEKLKVGFIYIGPPGDFGWTYQHDQARKELVEALGDKVETTFLENVAEGADAERSIERLARAGNKLIFTTSFGYMDPTVKVAKKFPDVKFEHATGYKTADNMSAYNARFYEGRYVQGMDFTLGNGEIDPIASSELTKNFHEPADIQKRPVG</sequence>
<dbReference type="Pfam" id="PF02608">
    <property type="entry name" value="Bmp"/>
    <property type="match status" value="1"/>
</dbReference>
<dbReference type="KEGG" id="bov:BOV_A0536"/>
<dbReference type="Proteomes" id="UP000006383">
    <property type="component" value="Chromosome II"/>
</dbReference>
<dbReference type="Gene3D" id="3.40.50.2300">
    <property type="match status" value="1"/>
</dbReference>
<protein>
    <submittedName>
        <fullName evidence="4">Bmp family protein</fullName>
    </submittedName>
</protein>
<evidence type="ECO:0000256" key="1">
    <source>
        <dbReference type="ARBA" id="ARBA00022729"/>
    </source>
</evidence>
<feature type="signal peptide" evidence="2">
    <location>
        <begin position="1"/>
        <end position="22"/>
    </location>
</feature>